<keyword evidence="4 5" id="KW-0406">Ion transport</keyword>
<evidence type="ECO:0000256" key="1">
    <source>
        <dbReference type="ARBA" id="ARBA00006138"/>
    </source>
</evidence>
<dbReference type="SUPFAM" id="SSF118203">
    <property type="entry name" value="Vacuolar ATP synthase subunit C"/>
    <property type="match status" value="1"/>
</dbReference>
<dbReference type="PANTHER" id="PTHR10137">
    <property type="entry name" value="V-TYPE PROTON ATPASE SUBUNIT C"/>
    <property type="match status" value="1"/>
</dbReference>
<evidence type="ECO:0000313" key="6">
    <source>
        <dbReference type="EMBL" id="KHN71479.1"/>
    </source>
</evidence>
<dbReference type="AlphaFoldDB" id="A0A0B2UQG2"/>
<dbReference type="GO" id="GO:0046961">
    <property type="term" value="F:proton-transporting ATPase activity, rotational mechanism"/>
    <property type="evidence" value="ECO:0007669"/>
    <property type="project" value="InterPro"/>
</dbReference>
<evidence type="ECO:0000313" key="8">
    <source>
        <dbReference type="Proteomes" id="UP000031036"/>
    </source>
</evidence>
<keyword evidence="2 5" id="KW-0813">Transport</keyword>
<sequence length="68" mass="7368">MAYVPGDLWLISAPGEKTAQETWDTLNRTTAGLSNNYKFNIPDLKVGTLDQLVGLSDDLGKLDASAEQ</sequence>
<dbReference type="STRING" id="6265.A0A0B2UQG2"/>
<comment type="function">
    <text evidence="5">Subunit of the V1 complex of vacuolar(H+)-ATPase (V-ATPase), a multisubunit enzyme composed of a peripheral complex (V1) that hydrolyzes ATP and a membrane integral complex (V0) that translocates protons. V-ATPase is responsible for acidifying and maintaining the pH of intracellular compartments and in some cell types, is targeted to the plasma membrane, where it is responsible for acidifying the extracellular environment. Subunit C is necessary for the assembly of the catalytic sector of the enzyme and is likely to have a specific function in its catalytic activity.</text>
</comment>
<reference evidence="7" key="2">
    <citation type="submission" date="2018-11" db="EMBL/GenBank/DDBJ databases">
        <authorList>
            <consortium name="Pathogen Informatics"/>
        </authorList>
    </citation>
    <scope>NUCLEOTIDE SEQUENCE [LARGE SCALE GENOMIC DNA]</scope>
</reference>
<evidence type="ECO:0000313" key="7">
    <source>
        <dbReference type="EMBL" id="VDM38463.1"/>
    </source>
</evidence>
<dbReference type="EMBL" id="JPKZ01022108">
    <property type="protein sequence ID" value="KHN71479.1"/>
    <property type="molecule type" value="Genomic_DNA"/>
</dbReference>
<dbReference type="GO" id="GO:0005765">
    <property type="term" value="C:lysosomal membrane"/>
    <property type="evidence" value="ECO:0007669"/>
    <property type="project" value="TreeGrafter"/>
</dbReference>
<dbReference type="Proteomes" id="UP000031036">
    <property type="component" value="Unassembled WGS sequence"/>
</dbReference>
<organism evidence="6 8">
    <name type="scientific">Toxocara canis</name>
    <name type="common">Canine roundworm</name>
    <dbReference type="NCBI Taxonomy" id="6265"/>
    <lineage>
        <taxon>Eukaryota</taxon>
        <taxon>Metazoa</taxon>
        <taxon>Ecdysozoa</taxon>
        <taxon>Nematoda</taxon>
        <taxon>Chromadorea</taxon>
        <taxon>Rhabditida</taxon>
        <taxon>Spirurina</taxon>
        <taxon>Ascaridomorpha</taxon>
        <taxon>Ascaridoidea</taxon>
        <taxon>Toxocaridae</taxon>
        <taxon>Toxocara</taxon>
    </lineage>
</organism>
<keyword evidence="8" id="KW-1185">Reference proteome</keyword>
<dbReference type="InterPro" id="IPR004907">
    <property type="entry name" value="ATPase_V1-cplx_csu"/>
</dbReference>
<proteinExistence type="inferred from homology"/>
<name>A0A0B2UQG2_TOXCA</name>
<evidence type="ECO:0000256" key="3">
    <source>
        <dbReference type="ARBA" id="ARBA00022781"/>
    </source>
</evidence>
<evidence type="ECO:0000256" key="5">
    <source>
        <dbReference type="RuleBase" id="RU364010"/>
    </source>
</evidence>
<evidence type="ECO:0000256" key="2">
    <source>
        <dbReference type="ARBA" id="ARBA00022448"/>
    </source>
</evidence>
<dbReference type="Pfam" id="PF03223">
    <property type="entry name" value="V-ATPase_C"/>
    <property type="match status" value="1"/>
</dbReference>
<accession>A0A0B2UQG2</accession>
<protein>
    <recommendedName>
        <fullName evidence="5">V-type proton ATPase subunit C</fullName>
    </recommendedName>
</protein>
<dbReference type="GO" id="GO:0000221">
    <property type="term" value="C:vacuolar proton-transporting V-type ATPase, V1 domain"/>
    <property type="evidence" value="ECO:0007669"/>
    <property type="project" value="TreeGrafter"/>
</dbReference>
<dbReference type="Gene3D" id="1.20.1460.10">
    <property type="entry name" value="subunit c (vma5p) of the yeast v-atpase, domain 2"/>
    <property type="match status" value="1"/>
</dbReference>
<comment type="similarity">
    <text evidence="1 5">Belongs to the V-ATPase C subunit family.</text>
</comment>
<comment type="subunit">
    <text evidence="5">V-ATPase is a heteromultimeric enzyme made up of two complexes: the ATP-hydrolytic V1 complex and the proton translocation V0 complex. The V1 complex consists of three catalytic AB heterodimers that form a heterohexamer, three peripheral stalks each consisting of EG heterodimers, one central rotor including subunits D and F, and the regulatory subunits C and H. The proton translocation complex V0 consists of the proton transport subunit a, a ring of proteolipid subunits c9c'', rotary subunit d, subunits e and f, and two accessory subunits.</text>
</comment>
<gene>
    <name evidence="6" type="primary">Vha44</name>
    <name evidence="6" type="ORF">Tcan_02230</name>
    <name evidence="7" type="ORF">TCNE_LOCUS7142</name>
</gene>
<evidence type="ECO:0000256" key="4">
    <source>
        <dbReference type="ARBA" id="ARBA00023065"/>
    </source>
</evidence>
<dbReference type="EMBL" id="UYWY01019623">
    <property type="protein sequence ID" value="VDM38463.1"/>
    <property type="molecule type" value="Genomic_DNA"/>
</dbReference>
<reference evidence="6 8" key="1">
    <citation type="submission" date="2014-11" db="EMBL/GenBank/DDBJ databases">
        <title>Genetic blueprint of the zoonotic pathogen Toxocara canis.</title>
        <authorList>
            <person name="Zhu X.-Q."/>
            <person name="Korhonen P.K."/>
            <person name="Cai H."/>
            <person name="Young N.D."/>
            <person name="Nejsum P."/>
            <person name="von Samson-Himmelstjerna G."/>
            <person name="Boag P.R."/>
            <person name="Tan P."/>
            <person name="Li Q."/>
            <person name="Min J."/>
            <person name="Yang Y."/>
            <person name="Wang X."/>
            <person name="Fang X."/>
            <person name="Hall R.S."/>
            <person name="Hofmann A."/>
            <person name="Sternberg P.W."/>
            <person name="Jex A.R."/>
            <person name="Gasser R.B."/>
        </authorList>
    </citation>
    <scope>NUCLEOTIDE SEQUENCE [LARGE SCALE GENOMIC DNA]</scope>
    <source>
        <strain evidence="6">PN_DK_2014</strain>
    </source>
</reference>
<dbReference type="InterPro" id="IPR036132">
    <property type="entry name" value="Vac_ATP_synth_c_sf"/>
</dbReference>
<dbReference type="OrthoDB" id="6605928at2759"/>
<keyword evidence="3 5" id="KW-0375">Hydrogen ion transport</keyword>
<dbReference type="PANTHER" id="PTHR10137:SF0">
    <property type="entry name" value="V-TYPE PROTON ATPASE SUBUNIT C"/>
    <property type="match status" value="1"/>
</dbReference>